<reference evidence="3" key="1">
    <citation type="submission" date="2020-10" db="EMBL/GenBank/DDBJ databases">
        <title>Genome-based taxonomic classification of the species Anabaenopsis elenkinii.</title>
        <authorList>
            <person name="Delbaje E."/>
            <person name="Andreote A.P.D."/>
            <person name="Pellegrinetti T.A."/>
            <person name="Cruz R.B."/>
            <person name="Branco L.H.Z."/>
            <person name="Fiore M.F."/>
        </authorList>
    </citation>
    <scope>NUCLEOTIDE SEQUENCE [LARGE SCALE GENOMIC DNA]</scope>
    <source>
        <strain evidence="3">CCIBt3563</strain>
    </source>
</reference>
<feature type="domain" description="Putative restriction endonuclease" evidence="1">
    <location>
        <begin position="19"/>
        <end position="188"/>
    </location>
</feature>
<keyword evidence="2" id="KW-0255">Endonuclease</keyword>
<organism evidence="2 3">
    <name type="scientific">Anabaenopsis elenkinii CCIBt3563</name>
    <dbReference type="NCBI Taxonomy" id="2779889"/>
    <lineage>
        <taxon>Bacteria</taxon>
        <taxon>Bacillati</taxon>
        <taxon>Cyanobacteriota</taxon>
        <taxon>Cyanophyceae</taxon>
        <taxon>Nostocales</taxon>
        <taxon>Nodulariaceae</taxon>
        <taxon>Anabaenopsis</taxon>
    </lineage>
</organism>
<protein>
    <submittedName>
        <fullName evidence="2">Uma2 family endonuclease</fullName>
    </submittedName>
</protein>
<gene>
    <name evidence="2" type="ORF">IM676_18765</name>
</gene>
<dbReference type="EMBL" id="CP063311">
    <property type="protein sequence ID" value="QOV22662.1"/>
    <property type="molecule type" value="Genomic_DNA"/>
</dbReference>
<dbReference type="SUPFAM" id="SSF52980">
    <property type="entry name" value="Restriction endonuclease-like"/>
    <property type="match status" value="1"/>
</dbReference>
<dbReference type="PANTHER" id="PTHR36558">
    <property type="entry name" value="GLR1098 PROTEIN"/>
    <property type="match status" value="1"/>
</dbReference>
<dbReference type="Proteomes" id="UP000593846">
    <property type="component" value="Chromosome"/>
</dbReference>
<dbReference type="KEGG" id="aee:IM676_18765"/>
<name>A0A7S6RFQ9_9CYAN</name>
<dbReference type="InterPro" id="IPR011335">
    <property type="entry name" value="Restrct_endonuc-II-like"/>
</dbReference>
<evidence type="ECO:0000259" key="1">
    <source>
        <dbReference type="Pfam" id="PF05685"/>
    </source>
</evidence>
<keyword evidence="2" id="KW-0378">Hydrolase</keyword>
<proteinExistence type="predicted"/>
<dbReference type="GO" id="GO:0004519">
    <property type="term" value="F:endonuclease activity"/>
    <property type="evidence" value="ECO:0007669"/>
    <property type="project" value="UniProtKB-KW"/>
</dbReference>
<evidence type="ECO:0000313" key="3">
    <source>
        <dbReference type="Proteomes" id="UP000593846"/>
    </source>
</evidence>
<dbReference type="InterPro" id="IPR008538">
    <property type="entry name" value="Uma2"/>
</dbReference>
<dbReference type="Gene3D" id="3.90.1570.10">
    <property type="entry name" value="tt1808, chain A"/>
    <property type="match status" value="1"/>
</dbReference>
<dbReference type="CDD" id="cd06260">
    <property type="entry name" value="DUF820-like"/>
    <property type="match status" value="1"/>
</dbReference>
<dbReference type="AlphaFoldDB" id="A0A7S6RFQ9"/>
<keyword evidence="3" id="KW-1185">Reference proteome</keyword>
<dbReference type="RefSeq" id="WP_200988280.1">
    <property type="nucleotide sequence ID" value="NZ_CP063311.1"/>
</dbReference>
<dbReference type="InterPro" id="IPR012296">
    <property type="entry name" value="Nuclease_put_TT1808"/>
</dbReference>
<evidence type="ECO:0000313" key="2">
    <source>
        <dbReference type="EMBL" id="QOV22662.1"/>
    </source>
</evidence>
<keyword evidence="2" id="KW-0540">Nuclease</keyword>
<dbReference type="PANTHER" id="PTHR36558:SF1">
    <property type="entry name" value="RESTRICTION ENDONUCLEASE DOMAIN-CONTAINING PROTEIN-RELATED"/>
    <property type="match status" value="1"/>
</dbReference>
<dbReference type="Pfam" id="PF05685">
    <property type="entry name" value="Uma2"/>
    <property type="match status" value="1"/>
</dbReference>
<sequence>MKLRTTTQNIKILKAYYTPEEYLELEAKADDKNEFRDGEIIAMTGGTTNHNKLALNLATRLNLALDDLNYEVYIGDVKLWIPQYRQFTYPDVMVVEGEPVYYSTNTTTVTNPLLIAEVLSKSTKDYDQGDKFLYYRSIPELKEYILIDQSQYYVMQYVKTGEHQWILTEYKTENAQLNLSTVKLQLSVQQLYKKVNFTENIDL</sequence>
<accession>A0A7S6RFQ9</accession>